<dbReference type="InterPro" id="IPR050074">
    <property type="entry name" value="DHO_dehydrogenase"/>
</dbReference>
<evidence type="ECO:0000256" key="2">
    <source>
        <dbReference type="ARBA" id="ARBA00004725"/>
    </source>
</evidence>
<dbReference type="InterPro" id="IPR005720">
    <property type="entry name" value="Dihydroorotate_DH_cat"/>
</dbReference>
<evidence type="ECO:0000256" key="6">
    <source>
        <dbReference type="ARBA" id="ARBA00023002"/>
    </source>
</evidence>
<dbReference type="PANTHER" id="PTHR48109:SF3">
    <property type="entry name" value="SLL0744 PROTEIN"/>
    <property type="match status" value="1"/>
</dbReference>
<keyword evidence="4" id="KW-0288">FMN</keyword>
<feature type="domain" description="Dihydroorotate dehydrogenase catalytic" evidence="7">
    <location>
        <begin position="4"/>
        <end position="283"/>
    </location>
</feature>
<evidence type="ECO:0000256" key="1">
    <source>
        <dbReference type="ARBA" id="ARBA00001917"/>
    </source>
</evidence>
<name>A0A4R2F0U4_9BACT</name>
<dbReference type="CDD" id="cd04739">
    <property type="entry name" value="DHOD_like"/>
    <property type="match status" value="1"/>
</dbReference>
<dbReference type="EMBL" id="SLWB01000003">
    <property type="protein sequence ID" value="TCN70599.1"/>
    <property type="molecule type" value="Genomic_DNA"/>
</dbReference>
<reference evidence="8 9" key="1">
    <citation type="submission" date="2019-03" db="EMBL/GenBank/DDBJ databases">
        <title>Genomic Encyclopedia of Archaeal and Bacterial Type Strains, Phase II (KMG-II): from individual species to whole genera.</title>
        <authorList>
            <person name="Goeker M."/>
        </authorList>
    </citation>
    <scope>NUCLEOTIDE SEQUENCE [LARGE SCALE GENOMIC DNA]</scope>
    <source>
        <strain evidence="8 9">RL-C</strain>
    </source>
</reference>
<dbReference type="RefSeq" id="WP_131838460.1">
    <property type="nucleotide sequence ID" value="NZ_SLWB01000003.1"/>
</dbReference>
<dbReference type="UniPathway" id="UPA00070"/>
<dbReference type="AlphaFoldDB" id="A0A4R2F0U4"/>
<dbReference type="NCBIfam" id="NF005741">
    <property type="entry name" value="PRK07565.1"/>
    <property type="match status" value="1"/>
</dbReference>
<evidence type="ECO:0000313" key="9">
    <source>
        <dbReference type="Proteomes" id="UP000294830"/>
    </source>
</evidence>
<comment type="caution">
    <text evidence="8">The sequence shown here is derived from an EMBL/GenBank/DDBJ whole genome shotgun (WGS) entry which is preliminary data.</text>
</comment>
<keyword evidence="9" id="KW-1185">Reference proteome</keyword>
<dbReference type="GO" id="GO:0004152">
    <property type="term" value="F:dihydroorotate dehydrogenase activity"/>
    <property type="evidence" value="ECO:0007669"/>
    <property type="project" value="InterPro"/>
</dbReference>
<dbReference type="SUPFAM" id="SSF51395">
    <property type="entry name" value="FMN-linked oxidoreductases"/>
    <property type="match status" value="1"/>
</dbReference>
<proteinExistence type="predicted"/>
<dbReference type="Pfam" id="PF01180">
    <property type="entry name" value="DHO_dh"/>
    <property type="match status" value="1"/>
</dbReference>
<dbReference type="OrthoDB" id="9794954at2"/>
<accession>A0A4R2F0U4</accession>
<evidence type="ECO:0000256" key="3">
    <source>
        <dbReference type="ARBA" id="ARBA00022630"/>
    </source>
</evidence>
<evidence type="ECO:0000256" key="4">
    <source>
        <dbReference type="ARBA" id="ARBA00022643"/>
    </source>
</evidence>
<protein>
    <submittedName>
        <fullName evidence="8">Dihydroorotate dehydrogenase (Fumarate)</fullName>
    </submittedName>
</protein>
<dbReference type="GO" id="GO:0044205">
    <property type="term" value="P:'de novo' UMP biosynthetic process"/>
    <property type="evidence" value="ECO:0007669"/>
    <property type="project" value="UniProtKB-UniPathway"/>
</dbReference>
<dbReference type="GO" id="GO:0005737">
    <property type="term" value="C:cytoplasm"/>
    <property type="evidence" value="ECO:0007669"/>
    <property type="project" value="InterPro"/>
</dbReference>
<comment type="pathway">
    <text evidence="2">Pyrimidine metabolism; UMP biosynthesis via de novo pathway.</text>
</comment>
<gene>
    <name evidence="8" type="ORF">CLV25_103119</name>
</gene>
<dbReference type="InterPro" id="IPR013785">
    <property type="entry name" value="Aldolase_TIM"/>
</dbReference>
<dbReference type="GO" id="GO:0006207">
    <property type="term" value="P:'de novo' pyrimidine nucleobase biosynthetic process"/>
    <property type="evidence" value="ECO:0007669"/>
    <property type="project" value="TreeGrafter"/>
</dbReference>
<dbReference type="PANTHER" id="PTHR48109">
    <property type="entry name" value="DIHYDROOROTATE DEHYDROGENASE (QUINONE), MITOCHONDRIAL-RELATED"/>
    <property type="match status" value="1"/>
</dbReference>
<sequence>MKSLEVKYLGLTLKNPVVVSSSGLTSTVDNIKKMEAAGAGAVVLKSLFQEQITHEAQAYEHEGDYPEAHDYIMSYAVNNSVEEYLKLIREAKQAVSIPIIASINCTSVGEWVSFAKRIEAAGADALELNIYFLASNKDMNAAACEAQYLGIAAKLRSIVTIPISVKMPKTFTNIPHMVDQLYYRKINGVVLFNRFYEPDINVETMKVESASVFSSPSDIRESLRWVGIVSAAVPLVDVAASTGIHSGEAAIKQLLAGAAVVEVCSVLYKKGPKAINEILEFINGWMGKHHYKSIEEFRGKMNPKNLGSLDVYERSQFMRYYSSHE</sequence>
<evidence type="ECO:0000256" key="5">
    <source>
        <dbReference type="ARBA" id="ARBA00022975"/>
    </source>
</evidence>
<evidence type="ECO:0000259" key="7">
    <source>
        <dbReference type="Pfam" id="PF01180"/>
    </source>
</evidence>
<dbReference type="PIRSF" id="PIRSF000164">
    <property type="entry name" value="DHO_oxidase"/>
    <property type="match status" value="1"/>
</dbReference>
<comment type="cofactor">
    <cofactor evidence="1">
        <name>FMN</name>
        <dbReference type="ChEBI" id="CHEBI:58210"/>
    </cofactor>
</comment>
<dbReference type="Gene3D" id="3.20.20.70">
    <property type="entry name" value="Aldolase class I"/>
    <property type="match status" value="1"/>
</dbReference>
<evidence type="ECO:0000313" key="8">
    <source>
        <dbReference type="EMBL" id="TCN70599.1"/>
    </source>
</evidence>
<organism evidence="8 9">
    <name type="scientific">Acetobacteroides hydrogenigenes</name>
    <dbReference type="NCBI Taxonomy" id="979970"/>
    <lineage>
        <taxon>Bacteria</taxon>
        <taxon>Pseudomonadati</taxon>
        <taxon>Bacteroidota</taxon>
        <taxon>Bacteroidia</taxon>
        <taxon>Bacteroidales</taxon>
        <taxon>Rikenellaceae</taxon>
        <taxon>Acetobacteroides</taxon>
    </lineage>
</organism>
<dbReference type="InterPro" id="IPR012135">
    <property type="entry name" value="Dihydroorotate_DH_1_2"/>
</dbReference>
<dbReference type="Proteomes" id="UP000294830">
    <property type="component" value="Unassembled WGS sequence"/>
</dbReference>
<keyword evidence="5" id="KW-0665">Pyrimidine biosynthesis</keyword>
<keyword evidence="6" id="KW-0560">Oxidoreductase</keyword>
<keyword evidence="3" id="KW-0285">Flavoprotein</keyword>